<evidence type="ECO:0000313" key="2">
    <source>
        <dbReference type="EMBL" id="KAL3887371.1"/>
    </source>
</evidence>
<feature type="transmembrane region" description="Helical" evidence="1">
    <location>
        <begin position="241"/>
        <end position="266"/>
    </location>
</feature>
<keyword evidence="1" id="KW-0472">Membrane</keyword>
<dbReference type="AlphaFoldDB" id="A0ABD3XP46"/>
<sequence length="297" mass="33169">MVLFVLIANKGRTDLKTTVSGPRAITDNGVTRNEITVSCSIIGRERGDVQLYRIYSSDRRELIEGVTGNSSLRTYTFSNLTCLDIGLYEWVIVTRSLSEDSPEVVSKEDFHLPVDGKESNFKCGPIVISDHVDQGILGYPAIFGVTVKAYPRVYDGTWTTGRSGNISLDRFRDYSTLTRRFDLDPYTANFYLILHNVTEKDFTDYVLHVAASDGHVTEVRKQLLKYTGAQEVRQMDVRCSAVLALGWGVSAALFLALIFIGLAYAIQTRVRNRTGHLNLKETELLSAKDGKHTALDD</sequence>
<comment type="caution">
    <text evidence="2">The sequence shown here is derived from an EMBL/GenBank/DDBJ whole genome shotgun (WGS) entry which is preliminary data.</text>
</comment>
<protein>
    <submittedName>
        <fullName evidence="2">Uncharacterized protein</fullName>
    </submittedName>
</protein>
<dbReference type="Proteomes" id="UP001634394">
    <property type="component" value="Unassembled WGS sequence"/>
</dbReference>
<accession>A0ABD3XP46</accession>
<organism evidence="2 3">
    <name type="scientific">Sinanodonta woodiana</name>
    <name type="common">Chinese pond mussel</name>
    <name type="synonym">Anodonta woodiana</name>
    <dbReference type="NCBI Taxonomy" id="1069815"/>
    <lineage>
        <taxon>Eukaryota</taxon>
        <taxon>Metazoa</taxon>
        <taxon>Spiralia</taxon>
        <taxon>Lophotrochozoa</taxon>
        <taxon>Mollusca</taxon>
        <taxon>Bivalvia</taxon>
        <taxon>Autobranchia</taxon>
        <taxon>Heteroconchia</taxon>
        <taxon>Palaeoheterodonta</taxon>
        <taxon>Unionida</taxon>
        <taxon>Unionoidea</taxon>
        <taxon>Unionidae</taxon>
        <taxon>Unioninae</taxon>
        <taxon>Sinanodonta</taxon>
    </lineage>
</organism>
<keyword evidence="3" id="KW-1185">Reference proteome</keyword>
<keyword evidence="1" id="KW-0812">Transmembrane</keyword>
<evidence type="ECO:0000256" key="1">
    <source>
        <dbReference type="SAM" id="Phobius"/>
    </source>
</evidence>
<proteinExistence type="predicted"/>
<name>A0ABD3XP46_SINWO</name>
<keyword evidence="1" id="KW-1133">Transmembrane helix</keyword>
<gene>
    <name evidence="2" type="ORF">ACJMK2_027313</name>
</gene>
<dbReference type="EMBL" id="JBJQND010000002">
    <property type="protein sequence ID" value="KAL3887371.1"/>
    <property type="molecule type" value="Genomic_DNA"/>
</dbReference>
<evidence type="ECO:0000313" key="3">
    <source>
        <dbReference type="Proteomes" id="UP001634394"/>
    </source>
</evidence>
<reference evidence="2 3" key="1">
    <citation type="submission" date="2024-11" db="EMBL/GenBank/DDBJ databases">
        <title>Chromosome-level genome assembly of the freshwater bivalve Anodonta woodiana.</title>
        <authorList>
            <person name="Chen X."/>
        </authorList>
    </citation>
    <scope>NUCLEOTIDE SEQUENCE [LARGE SCALE GENOMIC DNA]</scope>
    <source>
        <strain evidence="2">MN2024</strain>
        <tissue evidence="2">Gills</tissue>
    </source>
</reference>